<evidence type="ECO:0008006" key="4">
    <source>
        <dbReference type="Google" id="ProtNLM"/>
    </source>
</evidence>
<gene>
    <name evidence="2" type="ORF">F2Q69_00052486</name>
</gene>
<protein>
    <recommendedName>
        <fullName evidence="4">Retrotransposon gag domain-containing protein</fullName>
    </recommendedName>
</protein>
<evidence type="ECO:0000313" key="3">
    <source>
        <dbReference type="Proteomes" id="UP000712600"/>
    </source>
</evidence>
<evidence type="ECO:0000313" key="2">
    <source>
        <dbReference type="EMBL" id="KAF3486835.1"/>
    </source>
</evidence>
<evidence type="ECO:0000256" key="1">
    <source>
        <dbReference type="SAM" id="MobiDB-lite"/>
    </source>
</evidence>
<feature type="compositionally biased region" description="Low complexity" evidence="1">
    <location>
        <begin position="263"/>
        <end position="305"/>
    </location>
</feature>
<dbReference type="EMBL" id="QGKX02002183">
    <property type="protein sequence ID" value="KAF3486835.1"/>
    <property type="molecule type" value="Genomic_DNA"/>
</dbReference>
<accession>A0A8S9MSA3</accession>
<sequence>MKRGFLGSSKKEPAGLCTIRKSTREVSIDTLQATAIEKVNQKSIGSNTTPSIDITCEKAKKVEVLILSLDKNGVLRDEEIRARNSVGQLIHTQGTAIPDDSTVVEKDDFDLKQIYITLMGQRPFHGFPCEQPMAHIFMIQELVSIIFNEIPENYHFCRFFPYTLAGEVACWFKKLAPDSLKTWKDIVNAFLNNYLYNAAANLEIEMESMLRYQVDDPIMEKRDEHRGSGEPSKVDEADEHRGSGEPSKVDEAGTRSLTSALIDSTTSTMTDGTTSTSTDGTTSTSTDGTTSTSIDSSTSTSTNGTNLNVDRRCRS</sequence>
<reference evidence="2" key="1">
    <citation type="submission" date="2019-12" db="EMBL/GenBank/DDBJ databases">
        <title>Genome sequencing and annotation of Brassica cretica.</title>
        <authorList>
            <person name="Studholme D.J."/>
            <person name="Sarris P."/>
        </authorList>
    </citation>
    <scope>NUCLEOTIDE SEQUENCE</scope>
    <source>
        <strain evidence="2">PFS-109/04</strain>
        <tissue evidence="2">Leaf</tissue>
    </source>
</reference>
<organism evidence="2 3">
    <name type="scientific">Brassica cretica</name>
    <name type="common">Mustard</name>
    <dbReference type="NCBI Taxonomy" id="69181"/>
    <lineage>
        <taxon>Eukaryota</taxon>
        <taxon>Viridiplantae</taxon>
        <taxon>Streptophyta</taxon>
        <taxon>Embryophyta</taxon>
        <taxon>Tracheophyta</taxon>
        <taxon>Spermatophyta</taxon>
        <taxon>Magnoliopsida</taxon>
        <taxon>eudicotyledons</taxon>
        <taxon>Gunneridae</taxon>
        <taxon>Pentapetalae</taxon>
        <taxon>rosids</taxon>
        <taxon>malvids</taxon>
        <taxon>Brassicales</taxon>
        <taxon>Brassicaceae</taxon>
        <taxon>Brassiceae</taxon>
        <taxon>Brassica</taxon>
    </lineage>
</organism>
<dbReference type="AlphaFoldDB" id="A0A8S9MSA3"/>
<comment type="caution">
    <text evidence="2">The sequence shown here is derived from an EMBL/GenBank/DDBJ whole genome shotgun (WGS) entry which is preliminary data.</text>
</comment>
<name>A0A8S9MSA3_BRACR</name>
<feature type="compositionally biased region" description="Basic and acidic residues" evidence="1">
    <location>
        <begin position="221"/>
        <end position="253"/>
    </location>
</feature>
<dbReference type="Proteomes" id="UP000712600">
    <property type="component" value="Unassembled WGS sequence"/>
</dbReference>
<proteinExistence type="predicted"/>
<feature type="region of interest" description="Disordered" evidence="1">
    <location>
        <begin position="221"/>
        <end position="315"/>
    </location>
</feature>